<sequence>MNERNRLRATAQQLLPDRTRMPSVNHPHLHHRAASNEPDARRCVACGLTSAAKNKDGFVMVKRVGKDACCNRALTFCSVLGSSRGGKSPVGEELEDCTLCKTLPLYAIRKTT</sequence>
<dbReference type="Proteomes" id="UP000485058">
    <property type="component" value="Unassembled WGS sequence"/>
</dbReference>
<evidence type="ECO:0000313" key="3">
    <source>
        <dbReference type="Proteomes" id="UP000485058"/>
    </source>
</evidence>
<evidence type="ECO:0000313" key="2">
    <source>
        <dbReference type="EMBL" id="GFH33294.1"/>
    </source>
</evidence>
<proteinExistence type="predicted"/>
<feature type="region of interest" description="Disordered" evidence="1">
    <location>
        <begin position="1"/>
        <end position="39"/>
    </location>
</feature>
<dbReference type="AlphaFoldDB" id="A0A6A0AN25"/>
<evidence type="ECO:0000256" key="1">
    <source>
        <dbReference type="SAM" id="MobiDB-lite"/>
    </source>
</evidence>
<organism evidence="2 3">
    <name type="scientific">Haematococcus lacustris</name>
    <name type="common">Green alga</name>
    <name type="synonym">Haematococcus pluvialis</name>
    <dbReference type="NCBI Taxonomy" id="44745"/>
    <lineage>
        <taxon>Eukaryota</taxon>
        <taxon>Viridiplantae</taxon>
        <taxon>Chlorophyta</taxon>
        <taxon>core chlorophytes</taxon>
        <taxon>Chlorophyceae</taxon>
        <taxon>CS clade</taxon>
        <taxon>Chlamydomonadales</taxon>
        <taxon>Haematococcaceae</taxon>
        <taxon>Haematococcus</taxon>
    </lineage>
</organism>
<comment type="caution">
    <text evidence="2">The sequence shown here is derived from an EMBL/GenBank/DDBJ whole genome shotgun (WGS) entry which is preliminary data.</text>
</comment>
<name>A0A6A0AN25_HAELA</name>
<accession>A0A6A0AN25</accession>
<gene>
    <name evidence="2" type="ORF">HaLaN_32643</name>
</gene>
<dbReference type="EMBL" id="BLLF01008222">
    <property type="protein sequence ID" value="GFH33294.1"/>
    <property type="molecule type" value="Genomic_DNA"/>
</dbReference>
<protein>
    <submittedName>
        <fullName evidence="2">Uncharacterized protein</fullName>
    </submittedName>
</protein>
<feature type="non-terminal residue" evidence="2">
    <location>
        <position position="112"/>
    </location>
</feature>
<reference evidence="2 3" key="1">
    <citation type="submission" date="2020-02" db="EMBL/GenBank/DDBJ databases">
        <title>Draft genome sequence of Haematococcus lacustris strain NIES-144.</title>
        <authorList>
            <person name="Morimoto D."/>
            <person name="Nakagawa S."/>
            <person name="Yoshida T."/>
            <person name="Sawayama S."/>
        </authorList>
    </citation>
    <scope>NUCLEOTIDE SEQUENCE [LARGE SCALE GENOMIC DNA]</scope>
    <source>
        <strain evidence="2 3">NIES-144</strain>
    </source>
</reference>
<keyword evidence="3" id="KW-1185">Reference proteome</keyword>